<proteinExistence type="inferred from homology"/>
<dbReference type="InterPro" id="IPR001279">
    <property type="entry name" value="Metallo-B-lactamas"/>
</dbReference>
<dbReference type="EMBL" id="JAUSVV010000006">
    <property type="protein sequence ID" value="MDQ0443502.1"/>
    <property type="molecule type" value="Genomic_DNA"/>
</dbReference>
<gene>
    <name evidence="7" type="ORF">QO016_003005</name>
</gene>
<keyword evidence="3" id="KW-0479">Metal-binding</keyword>
<dbReference type="SUPFAM" id="SSF56281">
    <property type="entry name" value="Metallo-hydrolase/oxidoreductase"/>
    <property type="match status" value="1"/>
</dbReference>
<evidence type="ECO:0000256" key="4">
    <source>
        <dbReference type="ARBA" id="ARBA00022801"/>
    </source>
</evidence>
<evidence type="ECO:0000256" key="5">
    <source>
        <dbReference type="ARBA" id="ARBA00022833"/>
    </source>
</evidence>
<comment type="similarity">
    <text evidence="2">Belongs to the metallo-beta-lactamase superfamily.</text>
</comment>
<dbReference type="InterPro" id="IPR051013">
    <property type="entry name" value="MBL_superfamily_lactonases"/>
</dbReference>
<dbReference type="PANTHER" id="PTHR42978">
    <property type="entry name" value="QUORUM-QUENCHING LACTONASE YTNP-RELATED-RELATED"/>
    <property type="match status" value="1"/>
</dbReference>
<dbReference type="PANTHER" id="PTHR42978:SF7">
    <property type="entry name" value="METALLO-HYDROLASE RV2300C-RELATED"/>
    <property type="match status" value="1"/>
</dbReference>
<evidence type="ECO:0000259" key="6">
    <source>
        <dbReference type="SMART" id="SM00849"/>
    </source>
</evidence>
<evidence type="ECO:0000256" key="1">
    <source>
        <dbReference type="ARBA" id="ARBA00001947"/>
    </source>
</evidence>
<dbReference type="CDD" id="cd07729">
    <property type="entry name" value="AHL_lactonase_MBL-fold"/>
    <property type="match status" value="1"/>
</dbReference>
<feature type="domain" description="Metallo-beta-lactamase" evidence="6">
    <location>
        <begin position="37"/>
        <end position="237"/>
    </location>
</feature>
<name>A0ABU0HNI2_9HYPH</name>
<dbReference type="Proteomes" id="UP001236369">
    <property type="component" value="Unassembled WGS sequence"/>
</dbReference>
<evidence type="ECO:0000313" key="7">
    <source>
        <dbReference type="EMBL" id="MDQ0443502.1"/>
    </source>
</evidence>
<dbReference type="RefSeq" id="WP_238249378.1">
    <property type="nucleotide sequence ID" value="NZ_BPQX01000029.1"/>
</dbReference>
<dbReference type="SMART" id="SM00849">
    <property type="entry name" value="Lactamase_B"/>
    <property type="match status" value="1"/>
</dbReference>
<sequence length="269" mass="30153">MEGAAYEIYAIKYAQHARMARENFIGGDIHDGPMPMDYFVWVVRNAERTLLVDTGFDRPMAQKRGRTIVHPVEEGLARIGIAAADVADVVVTHMHYDHAGNNHLFPAARFHVQEREMAFCTGRCMCHQGLRHAFAAEDVKAMVDRLFDDRLVFRDPEDEFADGITLHRVGGHSDGLQILRVRTQRGFVVLASDATHYFANLHRGLAYPIVYNVGDMFEGYATVRRLAGSDAHIVPGHDPQVLSLYPPAFPDTEGWIARVDLPPRGEPAH</sequence>
<keyword evidence="4" id="KW-0378">Hydrolase</keyword>
<protein>
    <submittedName>
        <fullName evidence="7">Glyoxylase-like metal-dependent hydrolase (Beta-lactamase superfamily II)</fullName>
    </submittedName>
</protein>
<dbReference type="Pfam" id="PF00753">
    <property type="entry name" value="Lactamase_B"/>
    <property type="match status" value="1"/>
</dbReference>
<dbReference type="Gene3D" id="3.60.15.10">
    <property type="entry name" value="Ribonuclease Z/Hydroxyacylglutathione hydrolase-like"/>
    <property type="match status" value="1"/>
</dbReference>
<keyword evidence="8" id="KW-1185">Reference proteome</keyword>
<organism evidence="7 8">
    <name type="scientific">Methylobacterium persicinum</name>
    <dbReference type="NCBI Taxonomy" id="374426"/>
    <lineage>
        <taxon>Bacteria</taxon>
        <taxon>Pseudomonadati</taxon>
        <taxon>Pseudomonadota</taxon>
        <taxon>Alphaproteobacteria</taxon>
        <taxon>Hyphomicrobiales</taxon>
        <taxon>Methylobacteriaceae</taxon>
        <taxon>Methylobacterium</taxon>
    </lineage>
</organism>
<evidence type="ECO:0000256" key="3">
    <source>
        <dbReference type="ARBA" id="ARBA00022723"/>
    </source>
</evidence>
<evidence type="ECO:0000256" key="2">
    <source>
        <dbReference type="ARBA" id="ARBA00007749"/>
    </source>
</evidence>
<keyword evidence="5" id="KW-0862">Zinc</keyword>
<comment type="cofactor">
    <cofactor evidence="1">
        <name>Zn(2+)</name>
        <dbReference type="ChEBI" id="CHEBI:29105"/>
    </cofactor>
</comment>
<comment type="caution">
    <text evidence="7">The sequence shown here is derived from an EMBL/GenBank/DDBJ whole genome shotgun (WGS) entry which is preliminary data.</text>
</comment>
<reference evidence="7 8" key="1">
    <citation type="submission" date="2023-07" db="EMBL/GenBank/DDBJ databases">
        <title>Genomic Encyclopedia of Type Strains, Phase IV (KMG-IV): sequencing the most valuable type-strain genomes for metagenomic binning, comparative biology and taxonomic classification.</title>
        <authorList>
            <person name="Goeker M."/>
        </authorList>
    </citation>
    <scope>NUCLEOTIDE SEQUENCE [LARGE SCALE GENOMIC DNA]</scope>
    <source>
        <strain evidence="7 8">DSM 19562</strain>
    </source>
</reference>
<evidence type="ECO:0000313" key="8">
    <source>
        <dbReference type="Proteomes" id="UP001236369"/>
    </source>
</evidence>
<accession>A0ABU0HNI2</accession>
<dbReference type="InterPro" id="IPR036866">
    <property type="entry name" value="RibonucZ/Hydroxyglut_hydro"/>
</dbReference>